<organism evidence="1 2">
    <name type="scientific">Mesonia maritima</name>
    <dbReference type="NCBI Taxonomy" id="1793873"/>
    <lineage>
        <taxon>Bacteria</taxon>
        <taxon>Pseudomonadati</taxon>
        <taxon>Bacteroidota</taxon>
        <taxon>Flavobacteriia</taxon>
        <taxon>Flavobacteriales</taxon>
        <taxon>Flavobacteriaceae</taxon>
        <taxon>Mesonia</taxon>
    </lineage>
</organism>
<protein>
    <recommendedName>
        <fullName evidence="3">Lipoprotein</fullName>
    </recommendedName>
</protein>
<dbReference type="EMBL" id="JAVDQA010000001">
    <property type="protein sequence ID" value="MDR6299765.1"/>
    <property type="molecule type" value="Genomic_DNA"/>
</dbReference>
<dbReference type="PROSITE" id="PS51257">
    <property type="entry name" value="PROKAR_LIPOPROTEIN"/>
    <property type="match status" value="1"/>
</dbReference>
<keyword evidence="2" id="KW-1185">Reference proteome</keyword>
<reference evidence="1 2" key="1">
    <citation type="submission" date="2023-07" db="EMBL/GenBank/DDBJ databases">
        <title>Genomic Encyclopedia of Type Strains, Phase IV (KMG-IV): sequencing the most valuable type-strain genomes for metagenomic binning, comparative biology and taxonomic classification.</title>
        <authorList>
            <person name="Goeker M."/>
        </authorList>
    </citation>
    <scope>NUCLEOTIDE SEQUENCE [LARGE SCALE GENOMIC DNA]</scope>
    <source>
        <strain evidence="1 2">DSM 102814</strain>
    </source>
</reference>
<comment type="caution">
    <text evidence="1">The sequence shown here is derived from an EMBL/GenBank/DDBJ whole genome shotgun (WGS) entry which is preliminary data.</text>
</comment>
<evidence type="ECO:0000313" key="2">
    <source>
        <dbReference type="Proteomes" id="UP001257659"/>
    </source>
</evidence>
<name>A0ABU1K2D6_9FLAO</name>
<gene>
    <name evidence="1" type="ORF">GGR31_000381</name>
</gene>
<proteinExistence type="predicted"/>
<dbReference type="RefSeq" id="WP_309726725.1">
    <property type="nucleotide sequence ID" value="NZ_JAVDQA010000001.1"/>
</dbReference>
<evidence type="ECO:0008006" key="3">
    <source>
        <dbReference type="Google" id="ProtNLM"/>
    </source>
</evidence>
<accession>A0ABU1K2D6</accession>
<dbReference type="Proteomes" id="UP001257659">
    <property type="component" value="Unassembled WGS sequence"/>
</dbReference>
<sequence>MKKYLLSLTIFSVVLIASCSEDEGGTSCENIAQAYALALEAYSNDPTSSNCQRLNSAAEAYAETLCPNAQTAQTVECSSGGEDEGGSEGEE</sequence>
<evidence type="ECO:0000313" key="1">
    <source>
        <dbReference type="EMBL" id="MDR6299765.1"/>
    </source>
</evidence>